<evidence type="ECO:0000313" key="5">
    <source>
        <dbReference type="Proteomes" id="UP000619238"/>
    </source>
</evidence>
<evidence type="ECO:0000313" key="4">
    <source>
        <dbReference type="EMBL" id="MBC8756878.1"/>
    </source>
</evidence>
<dbReference type="CDD" id="cd06268">
    <property type="entry name" value="PBP1_ABC_transporter_LIVBP-like"/>
    <property type="match status" value="1"/>
</dbReference>
<proteinExistence type="inferred from homology"/>
<sequence length="323" mass="36831">MIRIGATADLSLNGSIHQDTFVDAIKLAWSNLAFDEKKVELIWENDFASEAGGVQAATNLIKRGAHFVIGHYSSTAAKHALPFYVKKNIPVFLPAATSDILTEKFDCAFRICGKDSDLADLITNEISEKKAHTLYVGYDQSIHGVELSSLVLERLSKVPTVTIVDKLSEAKNVLFIGNFKNSIDFAKKNYSELQHTDELYFTDDLVHPELINSIGFRKPKIFVFGYTHASKYIEAKQINDQYYNSNQKYPFTFFLETYAALEIINKLLSLENSSNEWMQLLKQNKWETVVGNIRFGFLRESMLQKYALWQLENAKFEIAHEFI</sequence>
<dbReference type="Pfam" id="PF13458">
    <property type="entry name" value="Peripla_BP_6"/>
    <property type="match status" value="1"/>
</dbReference>
<evidence type="ECO:0000256" key="2">
    <source>
        <dbReference type="ARBA" id="ARBA00022729"/>
    </source>
</evidence>
<name>A0ABR7QEM0_9FLAO</name>
<dbReference type="SUPFAM" id="SSF53822">
    <property type="entry name" value="Periplasmic binding protein-like I"/>
    <property type="match status" value="1"/>
</dbReference>
<evidence type="ECO:0000256" key="1">
    <source>
        <dbReference type="ARBA" id="ARBA00010062"/>
    </source>
</evidence>
<dbReference type="InterPro" id="IPR028082">
    <property type="entry name" value="Peripla_BP_I"/>
</dbReference>
<organism evidence="4 5">
    <name type="scientific">Kordia aestuariivivens</name>
    <dbReference type="NCBI Taxonomy" id="2759037"/>
    <lineage>
        <taxon>Bacteria</taxon>
        <taxon>Pseudomonadati</taxon>
        <taxon>Bacteroidota</taxon>
        <taxon>Flavobacteriia</taxon>
        <taxon>Flavobacteriales</taxon>
        <taxon>Flavobacteriaceae</taxon>
        <taxon>Kordia</taxon>
    </lineage>
</organism>
<dbReference type="EMBL" id="JACGWS010000014">
    <property type="protein sequence ID" value="MBC8756878.1"/>
    <property type="molecule type" value="Genomic_DNA"/>
</dbReference>
<feature type="domain" description="Leucine-binding protein" evidence="3">
    <location>
        <begin position="2"/>
        <end position="148"/>
    </location>
</feature>
<keyword evidence="5" id="KW-1185">Reference proteome</keyword>
<comment type="caution">
    <text evidence="4">The sequence shown here is derived from an EMBL/GenBank/DDBJ whole genome shotgun (WGS) entry which is preliminary data.</text>
</comment>
<dbReference type="PANTHER" id="PTHR30483">
    <property type="entry name" value="LEUCINE-SPECIFIC-BINDING PROTEIN"/>
    <property type="match status" value="1"/>
</dbReference>
<reference evidence="4 5" key="1">
    <citation type="submission" date="2020-07" db="EMBL/GenBank/DDBJ databases">
        <title>Description of Kordia aestuariivivens sp. nov., isolated from a tidal flat.</title>
        <authorList>
            <person name="Park S."/>
            <person name="Yoon J.-H."/>
        </authorList>
    </citation>
    <scope>NUCLEOTIDE SEQUENCE [LARGE SCALE GENOMIC DNA]</scope>
    <source>
        <strain evidence="4 5">YSTF-M3</strain>
    </source>
</reference>
<dbReference type="PANTHER" id="PTHR30483:SF6">
    <property type="entry name" value="PERIPLASMIC BINDING PROTEIN OF ABC TRANSPORTER FOR NATURAL AMINO ACIDS"/>
    <property type="match status" value="1"/>
</dbReference>
<gene>
    <name evidence="4" type="ORF">H2O64_19550</name>
</gene>
<accession>A0ABR7QEM0</accession>
<protein>
    <submittedName>
        <fullName evidence="4">Amino acid ABC transporter substrate-binding protein</fullName>
    </submittedName>
</protein>
<dbReference type="RefSeq" id="WP_187563919.1">
    <property type="nucleotide sequence ID" value="NZ_JACGWS010000014.1"/>
</dbReference>
<dbReference type="InterPro" id="IPR051010">
    <property type="entry name" value="BCAA_transport"/>
</dbReference>
<dbReference type="Gene3D" id="3.40.50.2300">
    <property type="match status" value="2"/>
</dbReference>
<comment type="similarity">
    <text evidence="1">Belongs to the leucine-binding protein family.</text>
</comment>
<evidence type="ECO:0000259" key="3">
    <source>
        <dbReference type="Pfam" id="PF13458"/>
    </source>
</evidence>
<keyword evidence="2" id="KW-0732">Signal</keyword>
<dbReference type="Proteomes" id="UP000619238">
    <property type="component" value="Unassembled WGS sequence"/>
</dbReference>
<dbReference type="InterPro" id="IPR028081">
    <property type="entry name" value="Leu-bd"/>
</dbReference>